<evidence type="ECO:0000256" key="2">
    <source>
        <dbReference type="ARBA" id="ARBA00009784"/>
    </source>
</evidence>
<keyword evidence="9" id="KW-1185">Reference proteome</keyword>
<comment type="subcellular location">
    <subcellularLocation>
        <location evidence="1 7">Cell membrane</location>
        <topology evidence="1 7">Multi-pass membrane protein</topology>
    </subcellularLocation>
</comment>
<name>A0A225NN09_9RHOB</name>
<proteinExistence type="inferred from homology"/>
<protein>
    <recommendedName>
        <fullName evidence="7">UPF0056 membrane protein</fullName>
    </recommendedName>
</protein>
<dbReference type="Pfam" id="PF01914">
    <property type="entry name" value="MarC"/>
    <property type="match status" value="1"/>
</dbReference>
<evidence type="ECO:0000256" key="4">
    <source>
        <dbReference type="ARBA" id="ARBA00022692"/>
    </source>
</evidence>
<evidence type="ECO:0000256" key="3">
    <source>
        <dbReference type="ARBA" id="ARBA00022475"/>
    </source>
</evidence>
<dbReference type="PANTHER" id="PTHR33508:SF1">
    <property type="entry name" value="UPF0056 MEMBRANE PROTEIN YHCE"/>
    <property type="match status" value="1"/>
</dbReference>
<dbReference type="PANTHER" id="PTHR33508">
    <property type="entry name" value="UPF0056 MEMBRANE PROTEIN YHCE"/>
    <property type="match status" value="1"/>
</dbReference>
<feature type="transmembrane region" description="Helical" evidence="7">
    <location>
        <begin position="6"/>
        <end position="29"/>
    </location>
</feature>
<feature type="transmembrane region" description="Helical" evidence="7">
    <location>
        <begin position="112"/>
        <end position="141"/>
    </location>
</feature>
<dbReference type="AlphaFoldDB" id="A0A225NN09"/>
<reference evidence="8 9" key="1">
    <citation type="submission" date="2013-04" db="EMBL/GenBank/DDBJ databases">
        <title>Oceanicola sp. 22II1-22F33 Genome Sequencing.</title>
        <authorList>
            <person name="Lai Q."/>
            <person name="Li G."/>
            <person name="Shao Z."/>
        </authorList>
    </citation>
    <scope>NUCLEOTIDE SEQUENCE [LARGE SCALE GENOMIC DNA]</scope>
    <source>
        <strain evidence="8 9">22II1-22F33</strain>
    </source>
</reference>
<dbReference type="OrthoDB" id="21094at2"/>
<feature type="transmembrane region" description="Helical" evidence="7">
    <location>
        <begin position="41"/>
        <end position="63"/>
    </location>
</feature>
<comment type="similarity">
    <text evidence="2 7">Belongs to the UPF0056 (MarC) family.</text>
</comment>
<dbReference type="NCBIfam" id="TIGR00427">
    <property type="entry name" value="NAAT family transporter"/>
    <property type="match status" value="1"/>
</dbReference>
<dbReference type="GO" id="GO:0005886">
    <property type="term" value="C:plasma membrane"/>
    <property type="evidence" value="ECO:0007669"/>
    <property type="project" value="UniProtKB-SubCell"/>
</dbReference>
<accession>A0A225NN09</accession>
<feature type="transmembrane region" description="Helical" evidence="7">
    <location>
        <begin position="69"/>
        <end position="91"/>
    </location>
</feature>
<evidence type="ECO:0000313" key="8">
    <source>
        <dbReference type="EMBL" id="OWU73559.1"/>
    </source>
</evidence>
<organism evidence="8 9">
    <name type="scientific">Marinibacterium profundimaris</name>
    <dbReference type="NCBI Taxonomy" id="1679460"/>
    <lineage>
        <taxon>Bacteria</taxon>
        <taxon>Pseudomonadati</taxon>
        <taxon>Pseudomonadota</taxon>
        <taxon>Alphaproteobacteria</taxon>
        <taxon>Rhodobacterales</taxon>
        <taxon>Paracoccaceae</taxon>
        <taxon>Marinibacterium</taxon>
    </lineage>
</organism>
<dbReference type="Proteomes" id="UP000215377">
    <property type="component" value="Unassembled WGS sequence"/>
</dbReference>
<keyword evidence="3" id="KW-1003">Cell membrane</keyword>
<dbReference type="EMBL" id="AQQR01000004">
    <property type="protein sequence ID" value="OWU73559.1"/>
    <property type="molecule type" value="Genomic_DNA"/>
</dbReference>
<keyword evidence="6 7" id="KW-0472">Membrane</keyword>
<comment type="caution">
    <text evidence="8">The sequence shown here is derived from an EMBL/GenBank/DDBJ whole genome shotgun (WGS) entry which is preliminary data.</text>
</comment>
<evidence type="ECO:0000313" key="9">
    <source>
        <dbReference type="Proteomes" id="UP000215377"/>
    </source>
</evidence>
<evidence type="ECO:0000256" key="7">
    <source>
        <dbReference type="RuleBase" id="RU362048"/>
    </source>
</evidence>
<keyword evidence="4 7" id="KW-0812">Transmembrane</keyword>
<evidence type="ECO:0000256" key="5">
    <source>
        <dbReference type="ARBA" id="ARBA00022989"/>
    </source>
</evidence>
<keyword evidence="5 7" id="KW-1133">Transmembrane helix</keyword>
<dbReference type="RefSeq" id="WP_088650282.1">
    <property type="nucleotide sequence ID" value="NZ_AQQR01000004.1"/>
</dbReference>
<dbReference type="InterPro" id="IPR002771">
    <property type="entry name" value="Multi_antbiot-R_MarC"/>
</dbReference>
<gene>
    <name evidence="8" type="ORF">ATO3_12950</name>
</gene>
<feature type="transmembrane region" description="Helical" evidence="7">
    <location>
        <begin position="153"/>
        <end position="173"/>
    </location>
</feature>
<sequence length="218" mass="23061">MELTTLWRDFITMFVVIDPIGSIPVFLFAAASVPQHLHRKFAIRGVLIAGLVLMAFLVGGQFLLEGLGLRLGAFQVAGGLVLFLFAMTMIFGESKPEVEIAEAEREEAEKTIGTGVMALAVFPLAMPSIASPGAMLAVVILTDNHHVSVPQQALTAALLVLVLCITLGFLLAASKIQRMIGEGGVSVISRVMGMILATIAVDSVLTGLDVLGVLTMME</sequence>
<feature type="transmembrane region" description="Helical" evidence="7">
    <location>
        <begin position="194"/>
        <end position="217"/>
    </location>
</feature>
<evidence type="ECO:0000256" key="6">
    <source>
        <dbReference type="ARBA" id="ARBA00023136"/>
    </source>
</evidence>
<evidence type="ECO:0000256" key="1">
    <source>
        <dbReference type="ARBA" id="ARBA00004651"/>
    </source>
</evidence>